<reference evidence="2" key="1">
    <citation type="submission" date="2022-06" db="EMBL/GenBank/DDBJ databases">
        <title>A novel DMS-producing enzyme.</title>
        <authorList>
            <person name="Zhang Y."/>
        </authorList>
    </citation>
    <scope>NUCLEOTIDE SEQUENCE</scope>
    <source>
        <strain evidence="2">RT37</strain>
    </source>
</reference>
<dbReference type="PANTHER" id="PTHR38767:SF1">
    <property type="entry name" value="DNA POLYMERASE III SUBUNIT CHI"/>
    <property type="match status" value="1"/>
</dbReference>
<proteinExistence type="predicted"/>
<name>A0AAU7KKR9_9GAMM</name>
<dbReference type="PANTHER" id="PTHR38767">
    <property type="entry name" value="DNA POLYMERASE III SUBUNIT CHI"/>
    <property type="match status" value="1"/>
</dbReference>
<dbReference type="EMBL" id="CP098827">
    <property type="protein sequence ID" value="XBO71658.1"/>
    <property type="molecule type" value="Genomic_DNA"/>
</dbReference>
<dbReference type="InterPro" id="IPR007459">
    <property type="entry name" value="DNA_pol3_chi"/>
</dbReference>
<evidence type="ECO:0000313" key="2">
    <source>
        <dbReference type="EMBL" id="XBO71658.1"/>
    </source>
</evidence>
<dbReference type="Gene3D" id="3.40.50.10110">
    <property type="entry name" value="DNA polymerase III subunit chi"/>
    <property type="match status" value="1"/>
</dbReference>
<organism evidence="2">
    <name type="scientific">Halomonas sp. RT37</name>
    <dbReference type="NCBI Taxonomy" id="2950872"/>
    <lineage>
        <taxon>Bacteria</taxon>
        <taxon>Pseudomonadati</taxon>
        <taxon>Pseudomonadota</taxon>
        <taxon>Gammaproteobacteria</taxon>
        <taxon>Oceanospirillales</taxon>
        <taxon>Halomonadaceae</taxon>
        <taxon>Halomonas</taxon>
    </lineage>
</organism>
<dbReference type="Pfam" id="PF04364">
    <property type="entry name" value="DNA_pol3_chi"/>
    <property type="match status" value="2"/>
</dbReference>
<dbReference type="GO" id="GO:0006260">
    <property type="term" value="P:DNA replication"/>
    <property type="evidence" value="ECO:0007669"/>
    <property type="project" value="InterPro"/>
</dbReference>
<evidence type="ECO:0000256" key="1">
    <source>
        <dbReference type="SAM" id="MobiDB-lite"/>
    </source>
</evidence>
<sequence length="183" mass="20126">MTKIDFYILPDTTLEARLAFACRLTETIARKGYRLYLYAEDEAMARELDQRLWDFRPDAFVPHALEAGGGADARAAGGGADARAAGGGAGMQEPGGGSHEAGIENARPVPVTIGWQGPPQSLDPPPQAMLNLSPEIPEWFSRFERVAEIINQHQDVLTVKRECWKTYKQRGYPVTPHHLKGQG</sequence>
<dbReference type="GO" id="GO:0003677">
    <property type="term" value="F:DNA binding"/>
    <property type="evidence" value="ECO:0007669"/>
    <property type="project" value="InterPro"/>
</dbReference>
<accession>A0AAU7KKR9</accession>
<dbReference type="GO" id="GO:0032298">
    <property type="term" value="P:positive regulation of DNA-templated DNA replication initiation"/>
    <property type="evidence" value="ECO:0007669"/>
    <property type="project" value="TreeGrafter"/>
</dbReference>
<protein>
    <submittedName>
        <fullName evidence="2">DNA polymerase III subunit chi</fullName>
    </submittedName>
</protein>
<dbReference type="RefSeq" id="WP_348827561.1">
    <property type="nucleotide sequence ID" value="NZ_CP098827.1"/>
</dbReference>
<feature type="region of interest" description="Disordered" evidence="1">
    <location>
        <begin position="76"/>
        <end position="99"/>
    </location>
</feature>
<dbReference type="AlphaFoldDB" id="A0AAU7KKR9"/>
<dbReference type="SUPFAM" id="SSF102400">
    <property type="entry name" value="DNA polymerase III chi subunit"/>
    <property type="match status" value="2"/>
</dbReference>
<dbReference type="GO" id="GO:0003887">
    <property type="term" value="F:DNA-directed DNA polymerase activity"/>
    <property type="evidence" value="ECO:0007669"/>
    <property type="project" value="InterPro"/>
</dbReference>
<gene>
    <name evidence="2" type="ORF">NFG58_02780</name>
</gene>
<dbReference type="InterPro" id="IPR036768">
    <property type="entry name" value="PolIII_chi_sf"/>
</dbReference>